<dbReference type="InterPro" id="IPR040782">
    <property type="entry name" value="KfrB"/>
</dbReference>
<evidence type="ECO:0000313" key="7">
    <source>
        <dbReference type="Proteomes" id="UP000664048"/>
    </source>
</evidence>
<dbReference type="Proteomes" id="UP001220209">
    <property type="component" value="Plasmid unnamed4"/>
</dbReference>
<dbReference type="AlphaFoldDB" id="A0A1E3FN61"/>
<name>A0A1E3FN61_9BURK</name>
<dbReference type="OrthoDB" id="8526319at2"/>
<feature type="domain" description="KfrB" evidence="2">
    <location>
        <begin position="236"/>
        <end position="284"/>
    </location>
</feature>
<evidence type="ECO:0000313" key="8">
    <source>
        <dbReference type="Proteomes" id="UP001220209"/>
    </source>
</evidence>
<evidence type="ECO:0000313" key="4">
    <source>
        <dbReference type="EMBL" id="MBO1835221.1"/>
    </source>
</evidence>
<evidence type="ECO:0000259" key="2">
    <source>
        <dbReference type="Pfam" id="PF18790"/>
    </source>
</evidence>
<dbReference type="EMBL" id="JAGEMX010000027">
    <property type="protein sequence ID" value="MBO1835221.1"/>
    <property type="molecule type" value="Genomic_DNA"/>
</dbReference>
<reference evidence="3" key="1">
    <citation type="submission" date="2021-01" db="EMBL/GenBank/DDBJ databases">
        <title>Outbreak of Burkholderia contaminns endophthalmitis traced to a clinical ventilation system.</title>
        <authorList>
            <person name="Lipuma J."/>
            <person name="Spilker T."/>
            <person name="Kratholm J."/>
        </authorList>
    </citation>
    <scope>NUCLEOTIDE SEQUENCE</scope>
    <source>
        <strain evidence="3">HI4954</strain>
    </source>
</reference>
<feature type="region of interest" description="Disordered" evidence="1">
    <location>
        <begin position="407"/>
        <end position="493"/>
    </location>
</feature>
<feature type="compositionally biased region" description="Basic and acidic residues" evidence="1">
    <location>
        <begin position="416"/>
        <end position="437"/>
    </location>
</feature>
<dbReference type="Proteomes" id="UP000611459">
    <property type="component" value="Unassembled WGS sequence"/>
</dbReference>
<accession>A0A1E3FN61</accession>
<geneLocation type="plasmid" evidence="5 8">
    <name>unnamed4</name>
</geneLocation>
<evidence type="ECO:0000313" key="5">
    <source>
        <dbReference type="EMBL" id="WFN24130.1"/>
    </source>
</evidence>
<evidence type="ECO:0000313" key="6">
    <source>
        <dbReference type="Proteomes" id="UP000611459"/>
    </source>
</evidence>
<dbReference type="EMBL" id="JAENIB010000033">
    <property type="protein sequence ID" value="MBK1935579.1"/>
    <property type="molecule type" value="Genomic_DNA"/>
</dbReference>
<reference evidence="5 8" key="3">
    <citation type="submission" date="2021-12" db="EMBL/GenBank/DDBJ databases">
        <title>Genomic and phenotypic characterization of three Burkholderia contaminans isolates recovered from different sources.</title>
        <authorList>
            <person name="Lopez De Volder A."/>
            <person name="Fan Y."/>
            <person name="Nunvar J."/>
            <person name="Herrera T."/>
            <person name="Timp W."/>
            <person name="Degrossi J."/>
        </authorList>
    </citation>
    <scope>NUCLEOTIDE SEQUENCE [LARGE SCALE GENOMIC DNA]</scope>
    <source>
        <strain evidence="5 8">LMG 23361</strain>
        <plasmid evidence="5 8">unnamed4</plasmid>
    </source>
</reference>
<proteinExistence type="predicted"/>
<evidence type="ECO:0000313" key="3">
    <source>
        <dbReference type="EMBL" id="MBK1935579.1"/>
    </source>
</evidence>
<evidence type="ECO:0000256" key="1">
    <source>
        <dbReference type="SAM" id="MobiDB-lite"/>
    </source>
</evidence>
<keyword evidence="5" id="KW-0614">Plasmid</keyword>
<dbReference type="Proteomes" id="UP000664048">
    <property type="component" value="Unassembled WGS sequence"/>
</dbReference>
<dbReference type="EMBL" id="CP090646">
    <property type="protein sequence ID" value="WFN24130.1"/>
    <property type="molecule type" value="Genomic_DNA"/>
</dbReference>
<dbReference type="RefSeq" id="WP_069586063.1">
    <property type="nucleotide sequence ID" value="NZ_CABVQA010000061.1"/>
</dbReference>
<dbReference type="Pfam" id="PF18790">
    <property type="entry name" value="KfrB"/>
    <property type="match status" value="1"/>
</dbReference>
<gene>
    <name evidence="4" type="ORF">J4M89_38150</name>
    <name evidence="3" type="ORF">JIN94_37430</name>
    <name evidence="5" type="ORF">LXE91_43475</name>
</gene>
<protein>
    <recommendedName>
        <fullName evidence="2">KfrB domain-containing protein</fullName>
    </recommendedName>
</protein>
<keyword evidence="7" id="KW-1185">Reference proteome</keyword>
<reference evidence="4 7" key="2">
    <citation type="submission" date="2021-03" db="EMBL/GenBank/DDBJ databases">
        <title>Clinical course, treatment and visual outcome of an outbreak of Burkholderia contaminans endophthalmitis following cataract surgery.</title>
        <authorList>
            <person name="Lind C."/>
            <person name="Olsen K."/>
            <person name="Angelsen N.K."/>
            <person name="Krefting E.A."/>
            <person name="Fossen K."/>
            <person name="Gravningen K."/>
            <person name="Depoorter E."/>
            <person name="Vandamme P."/>
            <person name="Bertelsen G."/>
        </authorList>
    </citation>
    <scope>NUCLEOTIDE SEQUENCE [LARGE SCALE GENOMIC DNA]</scope>
    <source>
        <strain evidence="4 7">51242556</strain>
    </source>
</reference>
<organism evidence="3 6">
    <name type="scientific">Burkholderia contaminans</name>
    <dbReference type="NCBI Taxonomy" id="488447"/>
    <lineage>
        <taxon>Bacteria</taxon>
        <taxon>Pseudomonadati</taxon>
        <taxon>Pseudomonadota</taxon>
        <taxon>Betaproteobacteria</taxon>
        <taxon>Burkholderiales</taxon>
        <taxon>Burkholderiaceae</taxon>
        <taxon>Burkholderia</taxon>
        <taxon>Burkholderia cepacia complex</taxon>
    </lineage>
</organism>
<sequence>MEHEDNYVSFEEIQYNELSNQVAKWSGTSVSDLPSGAIHEWPSIFTDSDRVANTVPEQYRGLVNGERGADIESQIRIYAVDTQGNALVEKRESDKYLDANGSSIHIVTKEQAFAMVEQYRRDAVRSGLDSASDADMANRQNVREHRALPSAGEADVANQFKGTASAEKLAIRGAEAAVEEKMQAQYVSVADGVRRVEAPDGEGYLKAVETSDSNGLPNGRYDLTKAIEANRQADRTYDGQVLHKDKESVYHLVGEELFKHSMFEIAKHKLPEIGSHLAVTYAAGIPQIPVEATAAYVAPQPPHHTRPVESMEANRARAEVAKDLQVLFAHDPRVVDKLSASSEAGARGAAAGAQIDAIAAKVNVHQEYAGELKRVSPDLFEKTASPAMKERIATMVEVAERADQAKTLTGKTQAESGDKQQHGNGDQKKDVEKERRGFQVPSHIRTSVEARTQQARDLLTKAHTLQPLYAAQPQRDHQRPKPPAATKKRGMSR</sequence>